<sequence>MPLFLLHNRHTAGDCGVVFAAFRGFSSPLRHTAALATCRGGGHEIWWHTTAADAGAALTQLPRYVAASTTATRVERIDTP</sequence>
<gene>
    <name evidence="1" type="ORF">OWR29_14005</name>
</gene>
<keyword evidence="2" id="KW-1185">Reference proteome</keyword>
<name>A0ABT4AZ24_9ACTN</name>
<proteinExistence type="predicted"/>
<dbReference type="Proteomes" id="UP001151002">
    <property type="component" value="Unassembled WGS sequence"/>
</dbReference>
<evidence type="ECO:0000313" key="2">
    <source>
        <dbReference type="Proteomes" id="UP001151002"/>
    </source>
</evidence>
<protein>
    <submittedName>
        <fullName evidence="1">Uncharacterized protein</fullName>
    </submittedName>
</protein>
<dbReference type="RefSeq" id="WP_267563186.1">
    <property type="nucleotide sequence ID" value="NZ_JAPNTZ010000004.1"/>
</dbReference>
<accession>A0ABT4AZ24</accession>
<dbReference type="EMBL" id="JAPNTZ010000004">
    <property type="protein sequence ID" value="MCY1139107.1"/>
    <property type="molecule type" value="Genomic_DNA"/>
</dbReference>
<comment type="caution">
    <text evidence="1">The sequence shown here is derived from an EMBL/GenBank/DDBJ whole genome shotgun (WGS) entry which is preliminary data.</text>
</comment>
<evidence type="ECO:0000313" key="1">
    <source>
        <dbReference type="EMBL" id="MCY1139107.1"/>
    </source>
</evidence>
<reference evidence="1" key="1">
    <citation type="submission" date="2022-11" db="EMBL/GenBank/DDBJ databases">
        <authorList>
            <person name="Somphong A."/>
            <person name="Phongsopitanun W."/>
        </authorList>
    </citation>
    <scope>NUCLEOTIDE SEQUENCE</scope>
    <source>
        <strain evidence="1">Pm04-4</strain>
    </source>
</reference>
<organism evidence="1 2">
    <name type="scientific">Paractinoplanes pyxinae</name>
    <dbReference type="NCBI Taxonomy" id="2997416"/>
    <lineage>
        <taxon>Bacteria</taxon>
        <taxon>Bacillati</taxon>
        <taxon>Actinomycetota</taxon>
        <taxon>Actinomycetes</taxon>
        <taxon>Micromonosporales</taxon>
        <taxon>Micromonosporaceae</taxon>
        <taxon>Paractinoplanes</taxon>
    </lineage>
</organism>